<dbReference type="PROSITE" id="PS50930">
    <property type="entry name" value="HTH_LYTTR"/>
    <property type="match status" value="1"/>
</dbReference>
<reference evidence="4 5" key="1">
    <citation type="submission" date="2023-07" db="EMBL/GenBank/DDBJ databases">
        <title>Sorghum-associated microbial communities from plants grown in Nebraska, USA.</title>
        <authorList>
            <person name="Schachtman D."/>
        </authorList>
    </citation>
    <scope>NUCLEOTIDE SEQUENCE [LARGE SCALE GENOMIC DNA]</scope>
    <source>
        <strain evidence="4 5">3773</strain>
    </source>
</reference>
<dbReference type="PANTHER" id="PTHR37299">
    <property type="entry name" value="TRANSCRIPTIONAL REGULATOR-RELATED"/>
    <property type="match status" value="1"/>
</dbReference>
<evidence type="ECO:0000313" key="5">
    <source>
        <dbReference type="Proteomes" id="UP001255185"/>
    </source>
</evidence>
<dbReference type="Gene3D" id="2.40.50.1020">
    <property type="entry name" value="LytTr DNA-binding domain"/>
    <property type="match status" value="1"/>
</dbReference>
<feature type="domain" description="Response regulatory" evidence="2">
    <location>
        <begin position="5"/>
        <end position="116"/>
    </location>
</feature>
<gene>
    <name evidence="4" type="ORF">J2X31_001440</name>
</gene>
<dbReference type="Pfam" id="PF04397">
    <property type="entry name" value="LytTR"/>
    <property type="match status" value="1"/>
</dbReference>
<dbReference type="InterPro" id="IPR007492">
    <property type="entry name" value="LytTR_DNA-bd_dom"/>
</dbReference>
<name>A0ABU1TN72_9FLAO</name>
<feature type="domain" description="HTH LytTR-type" evidence="3">
    <location>
        <begin position="130"/>
        <end position="201"/>
    </location>
</feature>
<evidence type="ECO:0000259" key="3">
    <source>
        <dbReference type="PROSITE" id="PS50930"/>
    </source>
</evidence>
<sequence length="230" mass="26894">MKKIKCIILDDEPLAVELLKNYADKLLQLEVVLATTDVFEVIELLQKQTLDLIFIDIQMPELSGIQLMQMFNKDNYFIVTTAYANYALESYDYRVVDYLLKPITFDKFHKAVTKFTDFVTLEAKETSSYLFVKVDGKQVKINPEEIYFIEGLSDYIRIHLQNERLIVLDNLKDFINKLPVKDFMRIHKSYIIQLDKIKSIDGNMIYHALGSTPIGETYKSEVKKWVGNRE</sequence>
<organism evidence="4 5">
    <name type="scientific">Flavobacterium arsenatis</name>
    <dbReference type="NCBI Taxonomy" id="1484332"/>
    <lineage>
        <taxon>Bacteria</taxon>
        <taxon>Pseudomonadati</taxon>
        <taxon>Bacteroidota</taxon>
        <taxon>Flavobacteriia</taxon>
        <taxon>Flavobacteriales</taxon>
        <taxon>Flavobacteriaceae</taxon>
        <taxon>Flavobacterium</taxon>
    </lineage>
</organism>
<dbReference type="Proteomes" id="UP001255185">
    <property type="component" value="Unassembled WGS sequence"/>
</dbReference>
<feature type="modified residue" description="4-aspartylphosphate" evidence="1">
    <location>
        <position position="56"/>
    </location>
</feature>
<keyword evidence="5" id="KW-1185">Reference proteome</keyword>
<keyword evidence="1" id="KW-0597">Phosphoprotein</keyword>
<dbReference type="InterPro" id="IPR046947">
    <property type="entry name" value="LytR-like"/>
</dbReference>
<dbReference type="Pfam" id="PF00072">
    <property type="entry name" value="Response_reg"/>
    <property type="match status" value="1"/>
</dbReference>
<comment type="caution">
    <text evidence="4">The sequence shown here is derived from an EMBL/GenBank/DDBJ whole genome shotgun (WGS) entry which is preliminary data.</text>
</comment>
<dbReference type="SMART" id="SM00850">
    <property type="entry name" value="LytTR"/>
    <property type="match status" value="1"/>
</dbReference>
<accession>A0ABU1TN72</accession>
<proteinExistence type="predicted"/>
<dbReference type="SMART" id="SM00448">
    <property type="entry name" value="REC"/>
    <property type="match status" value="1"/>
</dbReference>
<evidence type="ECO:0000313" key="4">
    <source>
        <dbReference type="EMBL" id="MDR6967429.1"/>
    </source>
</evidence>
<dbReference type="PANTHER" id="PTHR37299:SF1">
    <property type="entry name" value="STAGE 0 SPORULATION PROTEIN A HOMOLOG"/>
    <property type="match status" value="1"/>
</dbReference>
<dbReference type="PROSITE" id="PS50110">
    <property type="entry name" value="RESPONSE_REGULATORY"/>
    <property type="match status" value="1"/>
</dbReference>
<dbReference type="InterPro" id="IPR001789">
    <property type="entry name" value="Sig_transdc_resp-reg_receiver"/>
</dbReference>
<keyword evidence="4" id="KW-0238">DNA-binding</keyword>
<protein>
    <submittedName>
        <fullName evidence="4">DNA-binding LytR/AlgR family response regulator</fullName>
    </submittedName>
</protein>
<evidence type="ECO:0000256" key="1">
    <source>
        <dbReference type="PROSITE-ProRule" id="PRU00169"/>
    </source>
</evidence>
<dbReference type="GO" id="GO:0003677">
    <property type="term" value="F:DNA binding"/>
    <property type="evidence" value="ECO:0007669"/>
    <property type="project" value="UniProtKB-KW"/>
</dbReference>
<dbReference type="Gene3D" id="3.40.50.2300">
    <property type="match status" value="1"/>
</dbReference>
<dbReference type="EMBL" id="JAVDVI010000005">
    <property type="protein sequence ID" value="MDR6967429.1"/>
    <property type="molecule type" value="Genomic_DNA"/>
</dbReference>
<evidence type="ECO:0000259" key="2">
    <source>
        <dbReference type="PROSITE" id="PS50110"/>
    </source>
</evidence>
<dbReference type="InterPro" id="IPR011006">
    <property type="entry name" value="CheY-like_superfamily"/>
</dbReference>
<dbReference type="SUPFAM" id="SSF52172">
    <property type="entry name" value="CheY-like"/>
    <property type="match status" value="1"/>
</dbReference>
<dbReference type="RefSeq" id="WP_310025564.1">
    <property type="nucleotide sequence ID" value="NZ_JAVDVI010000005.1"/>
</dbReference>